<evidence type="ECO:0000313" key="3">
    <source>
        <dbReference type="Proteomes" id="UP000050867"/>
    </source>
</evidence>
<keyword evidence="3" id="KW-1185">Reference proteome</keyword>
<dbReference type="Pfam" id="PF19654">
    <property type="entry name" value="DUF6157"/>
    <property type="match status" value="1"/>
</dbReference>
<accession>A0A0T6LLJ5</accession>
<proteinExistence type="predicted"/>
<dbReference type="InterPro" id="IPR046155">
    <property type="entry name" value="DUF6157"/>
</dbReference>
<dbReference type="Proteomes" id="UP000050867">
    <property type="component" value="Unassembled WGS sequence"/>
</dbReference>
<reference evidence="2 3" key="1">
    <citation type="submission" date="2015-10" db="EMBL/GenBank/DDBJ databases">
        <title>Draft genome sequence of pyrrolomycin-producing Streptomyces vitaminophilus.</title>
        <authorList>
            <person name="Graham D.E."/>
            <person name="Mahan K.M."/>
            <person name="Klingeman D.M."/>
            <person name="Hettich R.L."/>
            <person name="Parry R.J."/>
        </authorList>
    </citation>
    <scope>NUCLEOTIDE SEQUENCE [LARGE SCALE GENOMIC DNA]</scope>
    <source>
        <strain evidence="2 3">ATCC 31673</strain>
    </source>
</reference>
<feature type="region of interest" description="Disordered" evidence="1">
    <location>
        <begin position="1"/>
        <end position="20"/>
    </location>
</feature>
<organism evidence="2 3">
    <name type="scientific">Wenjunlia vitaminophila</name>
    <name type="common">Streptomyces vitaminophilus</name>
    <dbReference type="NCBI Taxonomy" id="76728"/>
    <lineage>
        <taxon>Bacteria</taxon>
        <taxon>Bacillati</taxon>
        <taxon>Actinomycetota</taxon>
        <taxon>Actinomycetes</taxon>
        <taxon>Kitasatosporales</taxon>
        <taxon>Streptomycetaceae</taxon>
        <taxon>Wenjunlia</taxon>
    </lineage>
</organism>
<dbReference type="EMBL" id="LLZU01000038">
    <property type="protein sequence ID" value="KRV46944.1"/>
    <property type="molecule type" value="Genomic_DNA"/>
</dbReference>
<evidence type="ECO:0000256" key="1">
    <source>
        <dbReference type="SAM" id="MobiDB-lite"/>
    </source>
</evidence>
<dbReference type="STRING" id="76728.AQ490_09235"/>
<sequence length="158" mass="17312">MGATGRTDRPGPGEGSDVSPRWTLIAVSADSPVTRSTVPLPRGGVPTVAVVQYELLVGAPHVLTQDDVLFLSWLERQPDADRLTGPERTALRDEFFARPRACLRTSPLPKKYGFGLLLDEHERVALCPVESAEYRRLVGGEGPARVVRAMRTRRPSRG</sequence>
<evidence type="ECO:0000313" key="2">
    <source>
        <dbReference type="EMBL" id="KRV46944.1"/>
    </source>
</evidence>
<name>A0A0T6LLJ5_WENVI</name>
<dbReference type="eggNOG" id="ENOG5032T97">
    <property type="taxonomic scope" value="Bacteria"/>
</dbReference>
<protein>
    <submittedName>
        <fullName evidence="2">Uncharacterized protein</fullName>
    </submittedName>
</protein>
<comment type="caution">
    <text evidence="2">The sequence shown here is derived from an EMBL/GenBank/DDBJ whole genome shotgun (WGS) entry which is preliminary data.</text>
</comment>
<dbReference type="AlphaFoldDB" id="A0A0T6LLJ5"/>
<gene>
    <name evidence="2" type="ORF">AQ490_09235</name>
</gene>
<feature type="compositionally biased region" description="Basic and acidic residues" evidence="1">
    <location>
        <begin position="1"/>
        <end position="11"/>
    </location>
</feature>